<proteinExistence type="inferred from homology"/>
<keyword evidence="8 11" id="KW-0249">Electron transport</keyword>
<dbReference type="InterPro" id="IPR017927">
    <property type="entry name" value="FAD-bd_FR_type"/>
</dbReference>
<dbReference type="InterPro" id="IPR050353">
    <property type="entry name" value="PyrK_electron_transfer"/>
</dbReference>
<dbReference type="SUPFAM" id="SSF52343">
    <property type="entry name" value="Ferredoxin reductase-like, C-terminal NADP-linked domain"/>
    <property type="match status" value="1"/>
</dbReference>
<feature type="binding site" evidence="11 13">
    <location>
        <position position="225"/>
    </location>
    <ligand>
        <name>[2Fe-2S] cluster</name>
        <dbReference type="ChEBI" id="CHEBI:190135"/>
    </ligand>
</feature>
<evidence type="ECO:0000256" key="11">
    <source>
        <dbReference type="HAMAP-Rule" id="MF_01211"/>
    </source>
</evidence>
<evidence type="ECO:0000256" key="3">
    <source>
        <dbReference type="ARBA" id="ARBA00022630"/>
    </source>
</evidence>
<sequence>MSMLRKAQIIEHEKKGPGIYRMDFFSPEISQKALPGQFIHLKVREEGYHPLLRRPFSIYDVDKVRGQVSILYRVVGLGTHIMAQRLPGALLEIIAPLGRPFTLSKEAERVLLVAGGMGFAPLHFLIKELVKGNKVVEVITGARTGEELMGEDDLDRSGVKYSVATQDGSRGFQGRVTGLLEKKLDEGNYDFLYSCGPYPMLEKVVSLALTRGLKGEVSLEEVMACGVGACLGCAAPTRGDKGNIAYKKVCQHGPVFSLEEVFFDG</sequence>
<evidence type="ECO:0000313" key="16">
    <source>
        <dbReference type="Proteomes" id="UP000285138"/>
    </source>
</evidence>
<dbReference type="InterPro" id="IPR039261">
    <property type="entry name" value="FNR_nucleotide-bd"/>
</dbReference>
<keyword evidence="5 11" id="KW-0479">Metal-binding</keyword>
<dbReference type="GO" id="GO:0044205">
    <property type="term" value="P:'de novo' UMP biosynthetic process"/>
    <property type="evidence" value="ECO:0007669"/>
    <property type="project" value="UniProtKB-UniRule"/>
</dbReference>
<evidence type="ECO:0000256" key="2">
    <source>
        <dbReference type="ARBA" id="ARBA00022448"/>
    </source>
</evidence>
<feature type="binding site" evidence="11 13">
    <location>
        <position position="230"/>
    </location>
    <ligand>
        <name>[2Fe-2S] cluster</name>
        <dbReference type="ChEBI" id="CHEBI:190135"/>
    </ligand>
</feature>
<keyword evidence="9 11" id="KW-0408">Iron</keyword>
<dbReference type="Gene3D" id="3.40.50.80">
    <property type="entry name" value="Nucleotide-binding domain of ferredoxin-NADP reductase (FNR) module"/>
    <property type="match status" value="1"/>
</dbReference>
<evidence type="ECO:0000256" key="4">
    <source>
        <dbReference type="ARBA" id="ARBA00022714"/>
    </source>
</evidence>
<dbReference type="InterPro" id="IPR012165">
    <property type="entry name" value="Cyt_c3_hydrogenase_gsu"/>
</dbReference>
<name>A0A424YIF7_9FIRM</name>
<dbReference type="CDD" id="cd06218">
    <property type="entry name" value="DHOD_e_trans"/>
    <property type="match status" value="1"/>
</dbReference>
<dbReference type="Pfam" id="PF10418">
    <property type="entry name" value="DHODB_Fe-S_bind"/>
    <property type="match status" value="1"/>
</dbReference>
<feature type="binding site" evidence="11 13">
    <location>
        <position position="250"/>
    </location>
    <ligand>
        <name>[2Fe-2S] cluster</name>
        <dbReference type="ChEBI" id="CHEBI:190135"/>
    </ligand>
</feature>
<feature type="binding site" evidence="11 13">
    <location>
        <position position="233"/>
    </location>
    <ligand>
        <name>[2Fe-2S] cluster</name>
        <dbReference type="ChEBI" id="CHEBI:190135"/>
    </ligand>
</feature>
<evidence type="ECO:0000256" key="12">
    <source>
        <dbReference type="PIRSR" id="PIRSR006816-1"/>
    </source>
</evidence>
<keyword evidence="10 11" id="KW-0411">Iron-sulfur</keyword>
<comment type="cofactor">
    <cofactor evidence="11">
        <name>[2Fe-2S] cluster</name>
        <dbReference type="ChEBI" id="CHEBI:190135"/>
    </cofactor>
    <text evidence="11">Binds 1 [2Fe-2S] cluster per subunit.</text>
</comment>
<feature type="binding site" evidence="11 12">
    <location>
        <begin position="78"/>
        <end position="79"/>
    </location>
    <ligand>
        <name>FAD</name>
        <dbReference type="ChEBI" id="CHEBI:57692"/>
    </ligand>
</feature>
<dbReference type="InterPro" id="IPR001433">
    <property type="entry name" value="OxRdtase_FAD/NAD-bd"/>
</dbReference>
<evidence type="ECO:0000256" key="5">
    <source>
        <dbReference type="ARBA" id="ARBA00022723"/>
    </source>
</evidence>
<dbReference type="GO" id="GO:0051537">
    <property type="term" value="F:2 iron, 2 sulfur cluster binding"/>
    <property type="evidence" value="ECO:0007669"/>
    <property type="project" value="UniProtKB-KW"/>
</dbReference>
<dbReference type="HAMAP" id="MF_01211">
    <property type="entry name" value="DHODB_Fe_S_bind"/>
    <property type="match status" value="1"/>
</dbReference>
<dbReference type="InterPro" id="IPR037117">
    <property type="entry name" value="Dihydroorotate_DH_ele_sf"/>
</dbReference>
<evidence type="ECO:0000256" key="1">
    <source>
        <dbReference type="ARBA" id="ARBA00006422"/>
    </source>
</evidence>
<dbReference type="GO" id="GO:0050660">
    <property type="term" value="F:flavin adenine dinucleotide binding"/>
    <property type="evidence" value="ECO:0007669"/>
    <property type="project" value="InterPro"/>
</dbReference>
<evidence type="ECO:0000256" key="6">
    <source>
        <dbReference type="ARBA" id="ARBA00022827"/>
    </source>
</evidence>
<feature type="binding site" evidence="11 12">
    <location>
        <begin position="54"/>
        <end position="57"/>
    </location>
    <ligand>
        <name>FAD</name>
        <dbReference type="ChEBI" id="CHEBI:57692"/>
    </ligand>
</feature>
<feature type="domain" description="FAD-binding FR-type" evidence="14">
    <location>
        <begin position="2"/>
        <end position="103"/>
    </location>
</feature>
<keyword evidence="4 11" id="KW-0001">2Fe-2S</keyword>
<keyword evidence="7 11" id="KW-0665">Pyrimidine biosynthesis</keyword>
<protein>
    <recommendedName>
        <fullName evidence="11">Dihydroorotate dehydrogenase B (NAD(+)), electron transfer subunit</fullName>
    </recommendedName>
    <alternativeName>
        <fullName evidence="11">Dihydroorotate oxidase B, electron transfer subunit</fullName>
    </alternativeName>
</protein>
<evidence type="ECO:0000256" key="7">
    <source>
        <dbReference type="ARBA" id="ARBA00022975"/>
    </source>
</evidence>
<reference evidence="15 16" key="1">
    <citation type="submission" date="2018-08" db="EMBL/GenBank/DDBJ databases">
        <title>The metabolism and importance of syntrophic acetate oxidation coupled to methane or sulfide production in haloalkaline environments.</title>
        <authorList>
            <person name="Timmers P.H.A."/>
            <person name="Vavourakis C.D."/>
            <person name="Sorokin D.Y."/>
            <person name="Sinninghe Damste J.S."/>
            <person name="Muyzer G."/>
            <person name="Stams A.J.M."/>
            <person name="Plugge C.M."/>
        </authorList>
    </citation>
    <scope>NUCLEOTIDE SEQUENCE [LARGE SCALE GENOMIC DNA]</scope>
    <source>
        <strain evidence="15">MSAO_Bac1</strain>
    </source>
</reference>
<dbReference type="SUPFAM" id="SSF63380">
    <property type="entry name" value="Riboflavin synthase domain-like"/>
    <property type="match status" value="1"/>
</dbReference>
<comment type="function">
    <text evidence="11">Responsible for channeling the electrons from the oxidation of dihydroorotate from the FMN redox center in the PyrD type B subunit to the ultimate electron acceptor NAD(+).</text>
</comment>
<evidence type="ECO:0000256" key="13">
    <source>
        <dbReference type="PIRSR" id="PIRSR006816-2"/>
    </source>
</evidence>
<evidence type="ECO:0000256" key="10">
    <source>
        <dbReference type="ARBA" id="ARBA00023014"/>
    </source>
</evidence>
<dbReference type="PIRSF" id="PIRSF006816">
    <property type="entry name" value="Cyc3_hyd_g"/>
    <property type="match status" value="1"/>
</dbReference>
<evidence type="ECO:0000256" key="8">
    <source>
        <dbReference type="ARBA" id="ARBA00022982"/>
    </source>
</evidence>
<dbReference type="PANTHER" id="PTHR43513">
    <property type="entry name" value="DIHYDROOROTATE DEHYDROGENASE B (NAD(+)), ELECTRON TRANSFER SUBUNIT"/>
    <property type="match status" value="1"/>
</dbReference>
<dbReference type="InterPro" id="IPR017938">
    <property type="entry name" value="Riboflavin_synthase-like_b-brl"/>
</dbReference>
<dbReference type="Proteomes" id="UP000285138">
    <property type="component" value="Unassembled WGS sequence"/>
</dbReference>
<dbReference type="AlphaFoldDB" id="A0A424YIF7"/>
<keyword evidence="2 11" id="KW-0813">Transport</keyword>
<comment type="cofactor">
    <cofactor evidence="13">
        <name>[2Fe-2S] cluster</name>
        <dbReference type="ChEBI" id="CHEBI:190135"/>
    </cofactor>
    <text evidence="13">Binds 1 [2Fe-2S] cluster per subunit.</text>
</comment>
<keyword evidence="6 11" id="KW-0274">FAD</keyword>
<dbReference type="InterPro" id="IPR019480">
    <property type="entry name" value="Dihydroorotate_DH_Fe-S-bd"/>
</dbReference>
<evidence type="ECO:0000313" key="15">
    <source>
        <dbReference type="EMBL" id="RQD78151.1"/>
    </source>
</evidence>
<dbReference type="GO" id="GO:0009055">
    <property type="term" value="F:electron transfer activity"/>
    <property type="evidence" value="ECO:0007669"/>
    <property type="project" value="UniProtKB-UniRule"/>
</dbReference>
<evidence type="ECO:0000256" key="9">
    <source>
        <dbReference type="ARBA" id="ARBA00023004"/>
    </source>
</evidence>
<comment type="cofactor">
    <cofactor evidence="11 12">
        <name>FAD</name>
        <dbReference type="ChEBI" id="CHEBI:57692"/>
    </cofactor>
    <text evidence="11 12">Binds 1 FAD per subunit.</text>
</comment>
<dbReference type="Pfam" id="PF00175">
    <property type="entry name" value="NAD_binding_1"/>
    <property type="match status" value="1"/>
</dbReference>
<organism evidence="15 16">
    <name type="scientific">Candidatus Syntrophonatronum acetioxidans</name>
    <dbReference type="NCBI Taxonomy" id="1795816"/>
    <lineage>
        <taxon>Bacteria</taxon>
        <taxon>Bacillati</taxon>
        <taxon>Bacillota</taxon>
        <taxon>Clostridia</taxon>
        <taxon>Eubacteriales</taxon>
        <taxon>Syntrophomonadaceae</taxon>
        <taxon>Candidatus Syntrophonatronum</taxon>
    </lineage>
</organism>
<comment type="similarity">
    <text evidence="1 11">Belongs to the PyrK family.</text>
</comment>
<dbReference type="InterPro" id="IPR023455">
    <property type="entry name" value="Dihydroorotate_DHASE_ETsu"/>
</dbReference>
<dbReference type="PANTHER" id="PTHR43513:SF3">
    <property type="entry name" value="DIHYDROOROTATE DEHYDROGENASE B (NAD(+)), ELECTRON TRANSFER SUBUNIT-RELATED"/>
    <property type="match status" value="1"/>
</dbReference>
<comment type="subunit">
    <text evidence="11">Heterotetramer of 2 PyrK and 2 PyrD type B subunits.</text>
</comment>
<dbReference type="Gene3D" id="2.10.240.10">
    <property type="entry name" value="Dihydroorotate dehydrogenase, electron transfer subunit"/>
    <property type="match status" value="1"/>
</dbReference>
<evidence type="ECO:0000259" key="14">
    <source>
        <dbReference type="PROSITE" id="PS51384"/>
    </source>
</evidence>
<comment type="pathway">
    <text evidence="11">Pyrimidine metabolism; UMP biosynthesis via de novo pathway; orotate from (S)-dihydroorotate (NAD(+) route): step 1/1.</text>
</comment>
<dbReference type="GO" id="GO:0016491">
    <property type="term" value="F:oxidoreductase activity"/>
    <property type="evidence" value="ECO:0007669"/>
    <property type="project" value="InterPro"/>
</dbReference>
<dbReference type="EMBL" id="QZAA01000035">
    <property type="protein sequence ID" value="RQD78151.1"/>
    <property type="molecule type" value="Genomic_DNA"/>
</dbReference>
<comment type="caution">
    <text evidence="15">The sequence shown here is derived from an EMBL/GenBank/DDBJ whole genome shotgun (WGS) entry which is preliminary data.</text>
</comment>
<dbReference type="PROSITE" id="PS51384">
    <property type="entry name" value="FAD_FR"/>
    <property type="match status" value="1"/>
</dbReference>
<gene>
    <name evidence="11" type="primary">pyrK</name>
    <name evidence="15" type="ORF">D5R97_00865</name>
</gene>
<keyword evidence="3 11" id="KW-0285">Flavoprotein</keyword>
<dbReference type="Gene3D" id="2.40.30.10">
    <property type="entry name" value="Translation factors"/>
    <property type="match status" value="1"/>
</dbReference>
<feature type="binding site" evidence="11 12">
    <location>
        <begin position="71"/>
        <end position="73"/>
    </location>
    <ligand>
        <name>FAD</name>
        <dbReference type="ChEBI" id="CHEBI:57692"/>
    </ligand>
</feature>
<accession>A0A424YIF7</accession>
<dbReference type="GO" id="GO:0046872">
    <property type="term" value="F:metal ion binding"/>
    <property type="evidence" value="ECO:0007669"/>
    <property type="project" value="UniProtKB-KW"/>
</dbReference>
<dbReference type="UniPathway" id="UPA00070">
    <property type="reaction ID" value="UER00945"/>
</dbReference>